<dbReference type="InterPro" id="IPR037045">
    <property type="entry name" value="S8pro/Inhibitor_I9_sf"/>
</dbReference>
<dbReference type="GO" id="GO:0006508">
    <property type="term" value="P:proteolysis"/>
    <property type="evidence" value="ECO:0007669"/>
    <property type="project" value="UniProtKB-KW"/>
</dbReference>
<dbReference type="Pfam" id="PF05922">
    <property type="entry name" value="Inhibitor_I9"/>
    <property type="match status" value="1"/>
</dbReference>
<gene>
    <name evidence="11" type="ORF">URODEC1_LOCUS90195</name>
</gene>
<dbReference type="Gene3D" id="3.30.70.80">
    <property type="entry name" value="Peptidase S8 propeptide/proteinase inhibitor I9"/>
    <property type="match status" value="1"/>
</dbReference>
<comment type="similarity">
    <text evidence="1 7">Belongs to the peptidase S8 family.</text>
</comment>
<evidence type="ECO:0000256" key="2">
    <source>
        <dbReference type="ARBA" id="ARBA00022670"/>
    </source>
</evidence>
<sequence>MYTPLTHQAEIQAAPSLLLFTMAATRNRCTRFMAAALACFVISRCANGDPDPIVHESHRTTYIIRVRPPPQVSFSDDTARLHLEHWYESFIPLEPMSRDTGRPSLVHTYSGAAMTGFAARLTVVEAASVAAKHDVLGVFPSSRVPLHTTHSPEFICLRAAAMYGGAWGGALGRMGEGVVVAVLDTMVNPNHVSFRDDGMGAPPAKWRGKCDLWGGRAGRCNKKIVGGRTMFQTLKDGHGTHTASTAAGNFVAGAGVLGGGNGTAAGMAPRAHLAVYEVCGDKGCDAADVLAGMDAAISDGADVLSLSFGDDRAKPFYKDAIAIGAFSAVRKGIFVSCSAGNSGPDPGSVINDAPWILTVGAGTMDRQMQAVVKLGNGRTFVGQSAYQPHGLPLTELVTPVQRNSSDPECLPLTGVAGKIVVIEDVCDDMVQTGTLVKDAGGAGMLLTGEEEDGNTAFVGAHVLPASYLPYQDGVGIRKYMKSTKNPMASITFHGTSYSPSSAPAVASLSSRGPSLSTPGIVKTDIIGPGMNIIAAWPFKVGPKGEKDQARRGIGDFSDVTFNILSGTSMSTPHLSGIVALIKSEHPDWSPAMIKSAIMTTADTVRSDGKPIQDEKLNTAGTFDMGAGHVNPSRAVNPGLVYDIDEAQYIAYICGLGFTDEQVEIITHNKRGICQSTKKITGAELNYPSIVAQASAGNITVNRVSHGKYTVEINVPDGVVVEVSPSVLEFGGLNDKKIFNVKMSWDARKTKHLEGSLKWVSKTRVVRSPIVIFE</sequence>
<dbReference type="InterPro" id="IPR036852">
    <property type="entry name" value="Peptidase_S8/S53_dom_sf"/>
</dbReference>
<dbReference type="PANTHER" id="PTHR10795">
    <property type="entry name" value="PROPROTEIN CONVERTASE SUBTILISIN/KEXIN"/>
    <property type="match status" value="1"/>
</dbReference>
<evidence type="ECO:0000259" key="9">
    <source>
        <dbReference type="Pfam" id="PF05922"/>
    </source>
</evidence>
<dbReference type="Pfam" id="PF00082">
    <property type="entry name" value="Peptidase_S8"/>
    <property type="match status" value="1"/>
</dbReference>
<dbReference type="InterPro" id="IPR015500">
    <property type="entry name" value="Peptidase_S8_subtilisin-rel"/>
</dbReference>
<accession>A0ABC9DZB0</accession>
<dbReference type="InterPro" id="IPR041469">
    <property type="entry name" value="Subtilisin-like_FN3"/>
</dbReference>
<dbReference type="Proteomes" id="UP001497457">
    <property type="component" value="Chromosome 35b"/>
</dbReference>
<dbReference type="InterPro" id="IPR045051">
    <property type="entry name" value="SBT"/>
</dbReference>
<evidence type="ECO:0000256" key="6">
    <source>
        <dbReference type="PIRSR" id="PIRSR615500-1"/>
    </source>
</evidence>
<dbReference type="Gene3D" id="3.50.30.30">
    <property type="match status" value="1"/>
</dbReference>
<evidence type="ECO:0000313" key="12">
    <source>
        <dbReference type="Proteomes" id="UP001497457"/>
    </source>
</evidence>
<dbReference type="InterPro" id="IPR000209">
    <property type="entry name" value="Peptidase_S8/S53_dom"/>
</dbReference>
<dbReference type="Gene3D" id="3.40.50.200">
    <property type="entry name" value="Peptidase S8/S53 domain"/>
    <property type="match status" value="1"/>
</dbReference>
<dbReference type="CDD" id="cd04852">
    <property type="entry name" value="Peptidases_S8_3"/>
    <property type="match status" value="1"/>
</dbReference>
<feature type="active site" description="Charge relay system" evidence="6 7">
    <location>
        <position position="184"/>
    </location>
</feature>
<reference evidence="11" key="1">
    <citation type="submission" date="2024-10" db="EMBL/GenBank/DDBJ databases">
        <authorList>
            <person name="Ryan C."/>
        </authorList>
    </citation>
    <scope>NUCLEOTIDE SEQUENCE [LARGE SCALE GENOMIC DNA]</scope>
</reference>
<protein>
    <submittedName>
        <fullName evidence="11">Uncharacterized protein</fullName>
    </submittedName>
</protein>
<dbReference type="InterPro" id="IPR034197">
    <property type="entry name" value="Peptidases_S8_3"/>
</dbReference>
<dbReference type="PROSITE" id="PS51892">
    <property type="entry name" value="SUBTILASE"/>
    <property type="match status" value="1"/>
</dbReference>
<dbReference type="Pfam" id="PF17766">
    <property type="entry name" value="fn3_6"/>
    <property type="match status" value="1"/>
</dbReference>
<dbReference type="Gene3D" id="2.60.40.2310">
    <property type="match status" value="1"/>
</dbReference>
<proteinExistence type="inferred from homology"/>
<evidence type="ECO:0000256" key="4">
    <source>
        <dbReference type="ARBA" id="ARBA00022801"/>
    </source>
</evidence>
<evidence type="ECO:0000256" key="3">
    <source>
        <dbReference type="ARBA" id="ARBA00022729"/>
    </source>
</evidence>
<dbReference type="PRINTS" id="PR00723">
    <property type="entry name" value="SUBTILISIN"/>
</dbReference>
<feature type="active site" description="Charge relay system" evidence="6 7">
    <location>
        <position position="238"/>
    </location>
</feature>
<feature type="domain" description="Inhibitor I9" evidence="9">
    <location>
        <begin position="83"/>
        <end position="147"/>
    </location>
</feature>
<dbReference type="SUPFAM" id="SSF52743">
    <property type="entry name" value="Subtilisin-like"/>
    <property type="match status" value="1"/>
</dbReference>
<organism evidence="11 12">
    <name type="scientific">Urochloa decumbens</name>
    <dbReference type="NCBI Taxonomy" id="240449"/>
    <lineage>
        <taxon>Eukaryota</taxon>
        <taxon>Viridiplantae</taxon>
        <taxon>Streptophyta</taxon>
        <taxon>Embryophyta</taxon>
        <taxon>Tracheophyta</taxon>
        <taxon>Spermatophyta</taxon>
        <taxon>Magnoliopsida</taxon>
        <taxon>Liliopsida</taxon>
        <taxon>Poales</taxon>
        <taxon>Poaceae</taxon>
        <taxon>PACMAD clade</taxon>
        <taxon>Panicoideae</taxon>
        <taxon>Panicodae</taxon>
        <taxon>Paniceae</taxon>
        <taxon>Melinidinae</taxon>
        <taxon>Urochloa</taxon>
    </lineage>
</organism>
<dbReference type="AlphaFoldDB" id="A0ABC9DZB0"/>
<dbReference type="InterPro" id="IPR010259">
    <property type="entry name" value="S8pro/Inhibitor_I9"/>
</dbReference>
<feature type="domain" description="Subtilisin-like protease fibronectin type-III" evidence="10">
    <location>
        <begin position="683"/>
        <end position="771"/>
    </location>
</feature>
<evidence type="ECO:0000256" key="1">
    <source>
        <dbReference type="ARBA" id="ARBA00011073"/>
    </source>
</evidence>
<keyword evidence="4 7" id="KW-0378">Hydrolase</keyword>
<name>A0ABC9DZB0_9POAL</name>
<keyword evidence="5 7" id="KW-0720">Serine protease</keyword>
<keyword evidence="3" id="KW-0732">Signal</keyword>
<feature type="domain" description="Peptidase S8/S53" evidence="8">
    <location>
        <begin position="175"/>
        <end position="604"/>
    </location>
</feature>
<keyword evidence="12" id="KW-1185">Reference proteome</keyword>
<keyword evidence="2 7" id="KW-0645">Protease</keyword>
<evidence type="ECO:0000259" key="8">
    <source>
        <dbReference type="Pfam" id="PF00082"/>
    </source>
</evidence>
<evidence type="ECO:0000256" key="7">
    <source>
        <dbReference type="PROSITE-ProRule" id="PRU01240"/>
    </source>
</evidence>
<feature type="active site" description="Charge relay system" evidence="6 7">
    <location>
        <position position="568"/>
    </location>
</feature>
<dbReference type="GO" id="GO:0004252">
    <property type="term" value="F:serine-type endopeptidase activity"/>
    <property type="evidence" value="ECO:0007669"/>
    <property type="project" value="UniProtKB-UniRule"/>
</dbReference>
<evidence type="ECO:0000259" key="10">
    <source>
        <dbReference type="Pfam" id="PF17766"/>
    </source>
</evidence>
<evidence type="ECO:0000313" key="11">
    <source>
        <dbReference type="EMBL" id="CAL5048015.1"/>
    </source>
</evidence>
<dbReference type="EMBL" id="OZ075145">
    <property type="protein sequence ID" value="CAL5048015.1"/>
    <property type="molecule type" value="Genomic_DNA"/>
</dbReference>
<evidence type="ECO:0000256" key="5">
    <source>
        <dbReference type="ARBA" id="ARBA00022825"/>
    </source>
</evidence>
<dbReference type="CDD" id="cd02120">
    <property type="entry name" value="PA_subtilisin_like"/>
    <property type="match status" value="1"/>
</dbReference>